<dbReference type="GO" id="GO:0015501">
    <property type="term" value="F:glutamate:sodium symporter activity"/>
    <property type="evidence" value="ECO:0007669"/>
    <property type="project" value="TreeGrafter"/>
</dbReference>
<dbReference type="GO" id="GO:0005313">
    <property type="term" value="F:L-glutamate transmembrane transporter activity"/>
    <property type="evidence" value="ECO:0007669"/>
    <property type="project" value="TreeGrafter"/>
</dbReference>
<feature type="transmembrane region" description="Helical" evidence="6">
    <location>
        <begin position="275"/>
        <end position="295"/>
    </location>
</feature>
<evidence type="ECO:0000256" key="5">
    <source>
        <dbReference type="ARBA" id="ARBA00023136"/>
    </source>
</evidence>
<evidence type="ECO:0000256" key="1">
    <source>
        <dbReference type="ARBA" id="ARBA00004141"/>
    </source>
</evidence>
<keyword evidence="2 6" id="KW-0813">Transport</keyword>
<dbReference type="STRING" id="691883.A0A058Z9Z2"/>
<feature type="transmembrane region" description="Helical" evidence="6">
    <location>
        <begin position="355"/>
        <end position="379"/>
    </location>
</feature>
<protein>
    <recommendedName>
        <fullName evidence="6">Amino acid transporter</fullName>
    </recommendedName>
</protein>
<dbReference type="SUPFAM" id="SSF118215">
    <property type="entry name" value="Proton glutamate symport protein"/>
    <property type="match status" value="1"/>
</dbReference>
<dbReference type="InterPro" id="IPR036458">
    <property type="entry name" value="Na:dicarbo_symporter_sf"/>
</dbReference>
<feature type="compositionally biased region" description="Basic and acidic residues" evidence="7">
    <location>
        <begin position="612"/>
        <end position="625"/>
    </location>
</feature>
<organism evidence="8">
    <name type="scientific">Fonticula alba</name>
    <name type="common">Slime mold</name>
    <dbReference type="NCBI Taxonomy" id="691883"/>
    <lineage>
        <taxon>Eukaryota</taxon>
        <taxon>Rotosphaerida</taxon>
        <taxon>Fonticulaceae</taxon>
        <taxon>Fonticula</taxon>
    </lineage>
</organism>
<proteinExistence type="inferred from homology"/>
<sequence length="690" mass="70225">MIEMMPVEATGHHFDEHTHSSGGEVGLNTEDVYWHGHPLSEHAHLHHRVPLMPASTADWPDPDQDHPPPASRRSSGSFGGGGGGGGGRKSLAMSILELGDDVSRRAQAGCLDLWRHPTMVTLTLLGAVLGIGAGVAANWLIPAESSWREVAVFTLAAPGIVFSRALRALSMPMVVIGVVCSIIQLQLYQPGSRGKRARSIAATTAAWFALTTVCAGILGAVLGALTLTNTSAQCEYDGSLSGSRNGDDWNGGDISGVDALRFILEASVPDNMVEAALNMNGLGLIVCSVAMAVGIGQLGDLTDALKNLFLATRNLIVHIISWVLVATPVGIFSLIAGRVAEDGAVLTEHMTVLGAYLGVLFAGLILHSVVLLPALASVFGRVNAFKLMWPARTAVLTALGTASPAGTLPNSIAACTNGPAQCAEETARFVCGAGCLLHPNAMALSSAIAAVFVSSVCGSEGSPSALQLLATIAAAPLSGLAAASIPDSGAFALALVVVAAGAPPEAAMLVVPVDWLLVRFRVAVNVWADIVVCACVDRRFPEAPRLGAAAEAAIRASGTDGLSDHRSSVGSSVGGAGGPSGGPYGASAGGGPYGGNAGGGLGAWAGPAPEASTRDPSFHSGDDLSLKGSESDMNMAVVAPVPPASHQTGDRRPLLAAADSHGPDGQAPFGLDSLDMDQPPSARFSISSQW</sequence>
<keyword evidence="5 6" id="KW-0472">Membrane</keyword>
<dbReference type="OrthoDB" id="5877963at2759"/>
<feature type="region of interest" description="Disordered" evidence="7">
    <location>
        <begin position="53"/>
        <end position="87"/>
    </location>
</feature>
<dbReference type="Proteomes" id="UP000030693">
    <property type="component" value="Unassembled WGS sequence"/>
</dbReference>
<dbReference type="AlphaFoldDB" id="A0A058Z9Z2"/>
<feature type="region of interest" description="Disordered" evidence="7">
    <location>
        <begin position="1"/>
        <end position="25"/>
    </location>
</feature>
<dbReference type="GO" id="GO:0005886">
    <property type="term" value="C:plasma membrane"/>
    <property type="evidence" value="ECO:0007669"/>
    <property type="project" value="TreeGrafter"/>
</dbReference>
<dbReference type="PRINTS" id="PR00173">
    <property type="entry name" value="EDTRNSPORT"/>
</dbReference>
<dbReference type="RefSeq" id="XP_009495269.1">
    <property type="nucleotide sequence ID" value="XM_009496994.1"/>
</dbReference>
<feature type="transmembrane region" description="Helical" evidence="6">
    <location>
        <begin position="200"/>
        <end position="222"/>
    </location>
</feature>
<feature type="compositionally biased region" description="Gly residues" evidence="7">
    <location>
        <begin position="77"/>
        <end position="87"/>
    </location>
</feature>
<evidence type="ECO:0000313" key="8">
    <source>
        <dbReference type="EMBL" id="KCV70753.1"/>
    </source>
</evidence>
<comment type="similarity">
    <text evidence="6">Belongs to the dicarboxylate/amino acid:cation symporter (DAACS) (TC 2.A.23) family.</text>
</comment>
<keyword evidence="3 6" id="KW-0812">Transmembrane</keyword>
<evidence type="ECO:0000256" key="7">
    <source>
        <dbReference type="SAM" id="MobiDB-lite"/>
    </source>
</evidence>
<feature type="transmembrane region" description="Helical" evidence="6">
    <location>
        <begin position="315"/>
        <end position="335"/>
    </location>
</feature>
<gene>
    <name evidence="8" type="ORF">H696_03104</name>
</gene>
<feature type="compositionally biased region" description="Basic and acidic residues" evidence="7">
    <location>
        <begin position="10"/>
        <end position="19"/>
    </location>
</feature>
<dbReference type="GeneID" id="20527829"/>
<dbReference type="Pfam" id="PF00375">
    <property type="entry name" value="SDF"/>
    <property type="match status" value="1"/>
</dbReference>
<dbReference type="PANTHER" id="PTHR11958:SF63">
    <property type="entry name" value="AMINO ACID TRANSPORTER"/>
    <property type="match status" value="1"/>
</dbReference>
<dbReference type="Gene3D" id="1.10.3860.10">
    <property type="entry name" value="Sodium:dicarboxylate symporter"/>
    <property type="match status" value="1"/>
</dbReference>
<comment type="subcellular location">
    <subcellularLocation>
        <location evidence="1 6">Membrane</location>
        <topology evidence="1 6">Multi-pass membrane protein</topology>
    </subcellularLocation>
</comment>
<keyword evidence="6" id="KW-0769">Symport</keyword>
<evidence type="ECO:0000256" key="3">
    <source>
        <dbReference type="ARBA" id="ARBA00022692"/>
    </source>
</evidence>
<dbReference type="InterPro" id="IPR050746">
    <property type="entry name" value="DAACS"/>
</dbReference>
<evidence type="ECO:0000313" key="9">
    <source>
        <dbReference type="Proteomes" id="UP000030693"/>
    </source>
</evidence>
<evidence type="ECO:0000256" key="6">
    <source>
        <dbReference type="RuleBase" id="RU361216"/>
    </source>
</evidence>
<dbReference type="GO" id="GO:0015175">
    <property type="term" value="F:neutral L-amino acid transmembrane transporter activity"/>
    <property type="evidence" value="ECO:0007669"/>
    <property type="project" value="TreeGrafter"/>
</dbReference>
<keyword evidence="9" id="KW-1185">Reference proteome</keyword>
<keyword evidence="4 6" id="KW-1133">Transmembrane helix</keyword>
<dbReference type="OMA" id="GMAASKC"/>
<dbReference type="InterPro" id="IPR001991">
    <property type="entry name" value="Na-dicarboxylate_symporter"/>
</dbReference>
<feature type="transmembrane region" description="Helical" evidence="6">
    <location>
        <begin position="168"/>
        <end position="188"/>
    </location>
</feature>
<dbReference type="EMBL" id="KB932204">
    <property type="protein sequence ID" value="KCV70753.1"/>
    <property type="molecule type" value="Genomic_DNA"/>
</dbReference>
<dbReference type="PANTHER" id="PTHR11958">
    <property type="entry name" value="SODIUM/DICARBOXYLATE SYMPORTER-RELATED"/>
    <property type="match status" value="1"/>
</dbReference>
<feature type="region of interest" description="Disordered" evidence="7">
    <location>
        <begin position="604"/>
        <end position="690"/>
    </location>
</feature>
<dbReference type="eggNOG" id="KOG3787">
    <property type="taxonomic scope" value="Eukaryota"/>
</dbReference>
<evidence type="ECO:0000256" key="4">
    <source>
        <dbReference type="ARBA" id="ARBA00022989"/>
    </source>
</evidence>
<reference evidence="8" key="1">
    <citation type="submission" date="2013-04" db="EMBL/GenBank/DDBJ databases">
        <title>The Genome Sequence of Fonticula alba ATCC 38817.</title>
        <authorList>
            <consortium name="The Broad Institute Genomics Platform"/>
            <person name="Russ C."/>
            <person name="Cuomo C."/>
            <person name="Burger G."/>
            <person name="Gray M.W."/>
            <person name="Holland P.W.H."/>
            <person name="King N."/>
            <person name="Lang F.B.F."/>
            <person name="Roger A.J."/>
            <person name="Ruiz-Trillo I."/>
            <person name="Brown M."/>
            <person name="Walker B."/>
            <person name="Young S."/>
            <person name="Zeng Q."/>
            <person name="Gargeya S."/>
            <person name="Fitzgerald M."/>
            <person name="Haas B."/>
            <person name="Abouelleil A."/>
            <person name="Allen A.W."/>
            <person name="Alvarado L."/>
            <person name="Arachchi H.M."/>
            <person name="Berlin A.M."/>
            <person name="Chapman S.B."/>
            <person name="Gainer-Dewar J."/>
            <person name="Goldberg J."/>
            <person name="Griggs A."/>
            <person name="Gujja S."/>
            <person name="Hansen M."/>
            <person name="Howarth C."/>
            <person name="Imamovic A."/>
            <person name="Ireland A."/>
            <person name="Larimer J."/>
            <person name="McCowan C."/>
            <person name="Murphy C."/>
            <person name="Pearson M."/>
            <person name="Poon T.W."/>
            <person name="Priest M."/>
            <person name="Roberts A."/>
            <person name="Saif S."/>
            <person name="Shea T."/>
            <person name="Sisk P."/>
            <person name="Sykes S."/>
            <person name="Wortman J."/>
            <person name="Nusbaum C."/>
            <person name="Birren B."/>
        </authorList>
    </citation>
    <scope>NUCLEOTIDE SEQUENCE [LARGE SCALE GENOMIC DNA]</scope>
    <source>
        <strain evidence="8">ATCC 38817</strain>
    </source>
</reference>
<evidence type="ECO:0000256" key="2">
    <source>
        <dbReference type="ARBA" id="ARBA00022448"/>
    </source>
</evidence>
<feature type="transmembrane region" description="Helical" evidence="6">
    <location>
        <begin position="122"/>
        <end position="141"/>
    </location>
</feature>
<accession>A0A058Z9Z2</accession>
<name>A0A058Z9Z2_FONAL</name>